<feature type="region of interest" description="Disordered" evidence="1">
    <location>
        <begin position="182"/>
        <end position="202"/>
    </location>
</feature>
<dbReference type="AlphaFoldDB" id="A0AAD7JXU7"/>
<keyword evidence="3" id="KW-1185">Reference proteome</keyword>
<evidence type="ECO:0000313" key="3">
    <source>
        <dbReference type="Proteomes" id="UP001215598"/>
    </source>
</evidence>
<dbReference type="EMBL" id="JARKIB010000012">
    <property type="protein sequence ID" value="KAJ7773998.1"/>
    <property type="molecule type" value="Genomic_DNA"/>
</dbReference>
<feature type="region of interest" description="Disordered" evidence="1">
    <location>
        <begin position="1"/>
        <end position="108"/>
    </location>
</feature>
<dbReference type="Proteomes" id="UP001215598">
    <property type="component" value="Unassembled WGS sequence"/>
</dbReference>
<protein>
    <submittedName>
        <fullName evidence="2">Uncharacterized protein</fullName>
    </submittedName>
</protein>
<reference evidence="2" key="1">
    <citation type="submission" date="2023-03" db="EMBL/GenBank/DDBJ databases">
        <title>Massive genome expansion in bonnet fungi (Mycena s.s.) driven by repeated elements and novel gene families across ecological guilds.</title>
        <authorList>
            <consortium name="Lawrence Berkeley National Laboratory"/>
            <person name="Harder C.B."/>
            <person name="Miyauchi S."/>
            <person name="Viragh M."/>
            <person name="Kuo A."/>
            <person name="Thoen E."/>
            <person name="Andreopoulos B."/>
            <person name="Lu D."/>
            <person name="Skrede I."/>
            <person name="Drula E."/>
            <person name="Henrissat B."/>
            <person name="Morin E."/>
            <person name="Kohler A."/>
            <person name="Barry K."/>
            <person name="LaButti K."/>
            <person name="Morin E."/>
            <person name="Salamov A."/>
            <person name="Lipzen A."/>
            <person name="Mereny Z."/>
            <person name="Hegedus B."/>
            <person name="Baldrian P."/>
            <person name="Stursova M."/>
            <person name="Weitz H."/>
            <person name="Taylor A."/>
            <person name="Grigoriev I.V."/>
            <person name="Nagy L.G."/>
            <person name="Martin F."/>
            <person name="Kauserud H."/>
        </authorList>
    </citation>
    <scope>NUCLEOTIDE SEQUENCE</scope>
    <source>
        <strain evidence="2">CBHHK182m</strain>
    </source>
</reference>
<feature type="compositionally biased region" description="Polar residues" evidence="1">
    <location>
        <begin position="64"/>
        <end position="85"/>
    </location>
</feature>
<feature type="compositionally biased region" description="Basic and acidic residues" evidence="1">
    <location>
        <begin position="185"/>
        <end position="202"/>
    </location>
</feature>
<proteinExistence type="predicted"/>
<feature type="compositionally biased region" description="Polar residues" evidence="1">
    <location>
        <begin position="1"/>
        <end position="15"/>
    </location>
</feature>
<name>A0AAD7JXU7_9AGAR</name>
<evidence type="ECO:0000256" key="1">
    <source>
        <dbReference type="SAM" id="MobiDB-lite"/>
    </source>
</evidence>
<accession>A0AAD7JXU7</accession>
<sequence>MLLWQTVASAPTQEETPVRRHGKGKQRVKNPVPTEEVDQLLSDSAQGLPAGVHAGDYVADENDFNVSQLQDVPRTQSPSHASPSSRPGPVPHSSSEQQSSACGSTTTLGSRAPGLLSLQEPIFLGFPTSQLLEPNAFDVSNLTADAEMMAAFFEDHPEANETDYFVYMSALLGIVHKAIKHRRGLEKDEGKAPGSSKREKGE</sequence>
<organism evidence="2 3">
    <name type="scientific">Mycena metata</name>
    <dbReference type="NCBI Taxonomy" id="1033252"/>
    <lineage>
        <taxon>Eukaryota</taxon>
        <taxon>Fungi</taxon>
        <taxon>Dikarya</taxon>
        <taxon>Basidiomycota</taxon>
        <taxon>Agaricomycotina</taxon>
        <taxon>Agaricomycetes</taxon>
        <taxon>Agaricomycetidae</taxon>
        <taxon>Agaricales</taxon>
        <taxon>Marasmiineae</taxon>
        <taxon>Mycenaceae</taxon>
        <taxon>Mycena</taxon>
    </lineage>
</organism>
<comment type="caution">
    <text evidence="2">The sequence shown here is derived from an EMBL/GenBank/DDBJ whole genome shotgun (WGS) entry which is preliminary data.</text>
</comment>
<feature type="compositionally biased region" description="Basic residues" evidence="1">
    <location>
        <begin position="19"/>
        <end position="28"/>
    </location>
</feature>
<gene>
    <name evidence="2" type="ORF">B0H16DRAFT_1713842</name>
</gene>
<evidence type="ECO:0000313" key="2">
    <source>
        <dbReference type="EMBL" id="KAJ7773998.1"/>
    </source>
</evidence>